<dbReference type="Proteomes" id="UP000521943">
    <property type="component" value="Unassembled WGS sequence"/>
</dbReference>
<keyword evidence="2" id="KW-1185">Reference proteome</keyword>
<organism evidence="1 2">
    <name type="scientific">Ephemerocybe angulata</name>
    <dbReference type="NCBI Taxonomy" id="980116"/>
    <lineage>
        <taxon>Eukaryota</taxon>
        <taxon>Fungi</taxon>
        <taxon>Dikarya</taxon>
        <taxon>Basidiomycota</taxon>
        <taxon>Agaricomycotina</taxon>
        <taxon>Agaricomycetes</taxon>
        <taxon>Agaricomycetidae</taxon>
        <taxon>Agaricales</taxon>
        <taxon>Agaricineae</taxon>
        <taxon>Psathyrellaceae</taxon>
        <taxon>Ephemerocybe</taxon>
    </lineage>
</organism>
<accession>A0A8H6HNU1</accession>
<evidence type="ECO:0000313" key="2">
    <source>
        <dbReference type="Proteomes" id="UP000521943"/>
    </source>
</evidence>
<sequence length="390" mass="43872">MHLSAPRYISNMPHEIWLEIFEYFAPTPRQLPMPRDPQSPLVREGVAWTSPNPNTLYVLSQVCSLFNNLAMQVARRQLVVGPHYDIHFWVNALAKDGKGHLVKRIEVHNVHSGLLHGLMRFLPNATDMYLRHTNASITNNPLTTGTGVVQTNFQSLTDLTLSGLSAFATFQVLRNLSTVARALERLWLFHLMRGDANLSTAGGRYTLPHLEWLIVGAPGGRWQPGRADDAMRAILTAVPAMFDLPRIKRFDNLDVLGYQEPFFSRFGQQLEVIAITSEDLDLDTNADFPAHCPNLKTVVIVLIHRHLRMAMLQLPASVERIVIRIPEFLPWQAEEHGVALLRQALCNIAHRRPPALDTVAISGITPWGRSSGWLCRSTARLLHQGVRVLT</sequence>
<gene>
    <name evidence="1" type="ORF">DFP72DRAFT_913110</name>
</gene>
<name>A0A8H6HNU1_9AGAR</name>
<dbReference type="AlphaFoldDB" id="A0A8H6HNU1"/>
<proteinExistence type="predicted"/>
<protein>
    <recommendedName>
        <fullName evidence="3">F-box domain-containing protein</fullName>
    </recommendedName>
</protein>
<evidence type="ECO:0000313" key="1">
    <source>
        <dbReference type="EMBL" id="KAF6749622.1"/>
    </source>
</evidence>
<comment type="caution">
    <text evidence="1">The sequence shown here is derived from an EMBL/GenBank/DDBJ whole genome shotgun (WGS) entry which is preliminary data.</text>
</comment>
<evidence type="ECO:0008006" key="3">
    <source>
        <dbReference type="Google" id="ProtNLM"/>
    </source>
</evidence>
<reference evidence="1 2" key="1">
    <citation type="submission" date="2020-07" db="EMBL/GenBank/DDBJ databases">
        <title>Comparative genomics of pyrophilous fungi reveals a link between fire events and developmental genes.</title>
        <authorList>
            <consortium name="DOE Joint Genome Institute"/>
            <person name="Steindorff A.S."/>
            <person name="Carver A."/>
            <person name="Calhoun S."/>
            <person name="Stillman K."/>
            <person name="Liu H."/>
            <person name="Lipzen A."/>
            <person name="Pangilinan J."/>
            <person name="Labutti K."/>
            <person name="Bruns T.D."/>
            <person name="Grigoriev I.V."/>
        </authorList>
    </citation>
    <scope>NUCLEOTIDE SEQUENCE [LARGE SCALE GENOMIC DNA]</scope>
    <source>
        <strain evidence="1 2">CBS 144469</strain>
    </source>
</reference>
<dbReference type="EMBL" id="JACGCI010000062">
    <property type="protein sequence ID" value="KAF6749622.1"/>
    <property type="molecule type" value="Genomic_DNA"/>
</dbReference>